<dbReference type="EMBL" id="CP018889">
    <property type="protein sequence ID" value="AUI70082.2"/>
    <property type="molecule type" value="Genomic_DNA"/>
</dbReference>
<dbReference type="Pfam" id="PF09976">
    <property type="entry name" value="TPR_21"/>
    <property type="match status" value="1"/>
</dbReference>
<comment type="subcellular location">
    <subcellularLocation>
        <location evidence="2">Cell membrane</location>
    </subcellularLocation>
    <subcellularLocation>
        <location evidence="1">Membrane</location>
        <topology evidence="1">Single-pass membrane protein</topology>
    </subcellularLocation>
</comment>
<dbReference type="STRING" id="288004.AL038_08125"/>
<evidence type="ECO:0000259" key="10">
    <source>
        <dbReference type="Pfam" id="PF09976"/>
    </source>
</evidence>
<sequence>MKGIIVEYQSEQEQIEAIKQWFRENGSSILIGVAIGFGLLFGWRAWESYVAQTAEMSSMTYEQLVEAVEKKQLDSSRETLERLQKEHGDSLYAILGAFQIAAEEVEANNLTAAHERLQWILTQPTLPAFIHIARLRKAQLFVAENKLDDARKLIDGIAVGQFGAAYAELRGDIASLAGQLDAAKTAYTNALENQDLSPTIKQYIQIKLDNLGLSGEQVISAPFPTLPEPKLPDALQSDLGNPNTATKTSLEIKPATATPNTSTEAVLTIPASNTAVEVTPITKEEVKLPPMIQGQPNVESATGNAVTNTAQKRLTTPITNGNIYSSTFGDNADDDTNSSATPESATPTPTTQE</sequence>
<name>A0A2N9YHS3_9GAMM</name>
<feature type="domain" description="Ancillary SecYEG translocon subunit/Cell division coordinator CpoB TPR" evidence="10">
    <location>
        <begin position="19"/>
        <end position="212"/>
    </location>
</feature>
<dbReference type="InterPro" id="IPR018704">
    <property type="entry name" value="SecYEG/CpoB_TPR"/>
</dbReference>
<dbReference type="GO" id="GO:0044877">
    <property type="term" value="F:protein-containing complex binding"/>
    <property type="evidence" value="ECO:0007669"/>
    <property type="project" value="InterPro"/>
</dbReference>
<dbReference type="InterPro" id="IPR026039">
    <property type="entry name" value="YfgM"/>
</dbReference>
<evidence type="ECO:0000256" key="3">
    <source>
        <dbReference type="ARBA" id="ARBA00022475"/>
    </source>
</evidence>
<evidence type="ECO:0000256" key="9">
    <source>
        <dbReference type="SAM" id="Phobius"/>
    </source>
</evidence>
<dbReference type="PANTHER" id="PTHR38035">
    <property type="entry name" value="UPF0070 PROTEIN YFGM"/>
    <property type="match status" value="1"/>
</dbReference>
<feature type="transmembrane region" description="Helical" evidence="9">
    <location>
        <begin position="29"/>
        <end position="46"/>
    </location>
</feature>
<keyword evidence="7" id="KW-0143">Chaperone</keyword>
<evidence type="ECO:0000256" key="2">
    <source>
        <dbReference type="ARBA" id="ARBA00004236"/>
    </source>
</evidence>
<dbReference type="AlphaFoldDB" id="A0A2N9YHS3"/>
<proteinExistence type="predicted"/>
<feature type="compositionally biased region" description="Polar residues" evidence="8">
    <location>
        <begin position="309"/>
        <end position="329"/>
    </location>
</feature>
<dbReference type="Proteomes" id="UP000234271">
    <property type="component" value="Chromosome"/>
</dbReference>
<keyword evidence="12" id="KW-1185">Reference proteome</keyword>
<evidence type="ECO:0000256" key="8">
    <source>
        <dbReference type="SAM" id="MobiDB-lite"/>
    </source>
</evidence>
<keyword evidence="4 9" id="KW-0812">Transmembrane</keyword>
<keyword evidence="5 9" id="KW-1133">Transmembrane helix</keyword>
<feature type="compositionally biased region" description="Low complexity" evidence="8">
    <location>
        <begin position="337"/>
        <end position="353"/>
    </location>
</feature>
<evidence type="ECO:0000313" key="11">
    <source>
        <dbReference type="EMBL" id="AUI70082.2"/>
    </source>
</evidence>
<dbReference type="PANTHER" id="PTHR38035:SF1">
    <property type="entry name" value="ANCILLARY SECYEG TRANSLOCON SUBUNIT"/>
    <property type="match status" value="1"/>
</dbReference>
<feature type="region of interest" description="Disordered" evidence="8">
    <location>
        <begin position="309"/>
        <end position="353"/>
    </location>
</feature>
<accession>A0A2N9YHS3</accession>
<dbReference type="GO" id="GO:0005886">
    <property type="term" value="C:plasma membrane"/>
    <property type="evidence" value="ECO:0007669"/>
    <property type="project" value="UniProtKB-SubCell"/>
</dbReference>
<evidence type="ECO:0000256" key="5">
    <source>
        <dbReference type="ARBA" id="ARBA00022989"/>
    </source>
</evidence>
<evidence type="ECO:0000256" key="6">
    <source>
        <dbReference type="ARBA" id="ARBA00023136"/>
    </source>
</evidence>
<organism evidence="11 12">
    <name type="scientific">Beggiatoa leptomitoformis</name>
    <dbReference type="NCBI Taxonomy" id="288004"/>
    <lineage>
        <taxon>Bacteria</taxon>
        <taxon>Pseudomonadati</taxon>
        <taxon>Pseudomonadota</taxon>
        <taxon>Gammaproteobacteria</taxon>
        <taxon>Thiotrichales</taxon>
        <taxon>Thiotrichaceae</taxon>
        <taxon>Beggiatoa</taxon>
    </lineage>
</organism>
<keyword evidence="3" id="KW-1003">Cell membrane</keyword>
<gene>
    <name evidence="11" type="ORF">BLE401_16180</name>
</gene>
<evidence type="ECO:0000256" key="4">
    <source>
        <dbReference type="ARBA" id="ARBA00022692"/>
    </source>
</evidence>
<reference evidence="12" key="1">
    <citation type="submission" date="2016-12" db="EMBL/GenBank/DDBJ databases">
        <title>Complete Genome Sequence of Beggiatoa leptomitiformis D-401.</title>
        <authorList>
            <person name="Fomenkov A."/>
            <person name="Vincze T."/>
            <person name="Grabovich M."/>
            <person name="Anton B.P."/>
            <person name="Dubinina G."/>
            <person name="Orlova M."/>
            <person name="Belousova E."/>
            <person name="Roberts R.J."/>
        </authorList>
    </citation>
    <scope>NUCLEOTIDE SEQUENCE [LARGE SCALE GENOMIC DNA]</scope>
    <source>
        <strain evidence="12">D-401</strain>
    </source>
</reference>
<evidence type="ECO:0000256" key="7">
    <source>
        <dbReference type="ARBA" id="ARBA00023186"/>
    </source>
</evidence>
<evidence type="ECO:0000313" key="12">
    <source>
        <dbReference type="Proteomes" id="UP000234271"/>
    </source>
</evidence>
<evidence type="ECO:0000256" key="1">
    <source>
        <dbReference type="ARBA" id="ARBA00004167"/>
    </source>
</evidence>
<keyword evidence="6 9" id="KW-0472">Membrane</keyword>
<protein>
    <submittedName>
        <fullName evidence="11">Tetratricopeptide repeat protein</fullName>
    </submittedName>
</protein>